<dbReference type="InterPro" id="IPR036036">
    <property type="entry name" value="SOCS_box-like_dom_sf"/>
</dbReference>
<reference evidence="2" key="1">
    <citation type="journal article" date="2019" name="bioRxiv">
        <title>The Genome of the Zebra Mussel, Dreissena polymorpha: A Resource for Invasive Species Research.</title>
        <authorList>
            <person name="McCartney M.A."/>
            <person name="Auch B."/>
            <person name="Kono T."/>
            <person name="Mallez S."/>
            <person name="Zhang Y."/>
            <person name="Obille A."/>
            <person name="Becker A."/>
            <person name="Abrahante J.E."/>
            <person name="Garbe J."/>
            <person name="Badalamenti J.P."/>
            <person name="Herman A."/>
            <person name="Mangelson H."/>
            <person name="Liachko I."/>
            <person name="Sullivan S."/>
            <person name="Sone E.D."/>
            <person name="Koren S."/>
            <person name="Silverstein K.A.T."/>
            <person name="Beckman K.B."/>
            <person name="Gohl D.M."/>
        </authorList>
    </citation>
    <scope>NUCLEOTIDE SEQUENCE</scope>
    <source>
        <strain evidence="2">Duluth1</strain>
        <tissue evidence="2">Whole animal</tissue>
    </source>
</reference>
<dbReference type="EMBL" id="JAIWYP010000002">
    <property type="protein sequence ID" value="KAH3862733.1"/>
    <property type="molecule type" value="Genomic_DNA"/>
</dbReference>
<keyword evidence="3" id="KW-1185">Reference proteome</keyword>
<reference evidence="2" key="2">
    <citation type="submission" date="2020-11" db="EMBL/GenBank/DDBJ databases">
        <authorList>
            <person name="McCartney M.A."/>
            <person name="Auch B."/>
            <person name="Kono T."/>
            <person name="Mallez S."/>
            <person name="Becker A."/>
            <person name="Gohl D.M."/>
            <person name="Silverstein K.A.T."/>
            <person name="Koren S."/>
            <person name="Bechman K.B."/>
            <person name="Herman A."/>
            <person name="Abrahante J.E."/>
            <person name="Garbe J."/>
        </authorList>
    </citation>
    <scope>NUCLEOTIDE SEQUENCE</scope>
    <source>
        <strain evidence="2">Duluth1</strain>
        <tissue evidence="2">Whole animal</tissue>
    </source>
</reference>
<feature type="domain" description="SOCS box" evidence="1">
    <location>
        <begin position="361"/>
        <end position="410"/>
    </location>
</feature>
<dbReference type="PROSITE" id="PS50225">
    <property type="entry name" value="SOCS"/>
    <property type="match status" value="1"/>
</dbReference>
<organism evidence="2 3">
    <name type="scientific">Dreissena polymorpha</name>
    <name type="common">Zebra mussel</name>
    <name type="synonym">Mytilus polymorpha</name>
    <dbReference type="NCBI Taxonomy" id="45954"/>
    <lineage>
        <taxon>Eukaryota</taxon>
        <taxon>Metazoa</taxon>
        <taxon>Spiralia</taxon>
        <taxon>Lophotrochozoa</taxon>
        <taxon>Mollusca</taxon>
        <taxon>Bivalvia</taxon>
        <taxon>Autobranchia</taxon>
        <taxon>Heteroconchia</taxon>
        <taxon>Euheterodonta</taxon>
        <taxon>Imparidentia</taxon>
        <taxon>Neoheterodontei</taxon>
        <taxon>Myida</taxon>
        <taxon>Dreissenoidea</taxon>
        <taxon>Dreissenidae</taxon>
        <taxon>Dreissena</taxon>
    </lineage>
</organism>
<dbReference type="InterPro" id="IPR011044">
    <property type="entry name" value="Quino_amine_DH_bsu"/>
</dbReference>
<dbReference type="Pfam" id="PF07525">
    <property type="entry name" value="SOCS_box"/>
    <property type="match status" value="1"/>
</dbReference>
<dbReference type="SUPFAM" id="SSF50969">
    <property type="entry name" value="YVTN repeat-like/Quinoprotein amine dehydrogenase"/>
    <property type="match status" value="1"/>
</dbReference>
<comment type="caution">
    <text evidence="2">The sequence shown here is derived from an EMBL/GenBank/DDBJ whole genome shotgun (WGS) entry which is preliminary data.</text>
</comment>
<evidence type="ECO:0000259" key="1">
    <source>
        <dbReference type="PROSITE" id="PS50225"/>
    </source>
</evidence>
<dbReference type="AlphaFoldDB" id="A0A9D4LQA6"/>
<dbReference type="InterPro" id="IPR001496">
    <property type="entry name" value="SOCS_box"/>
</dbReference>
<sequence>MGAEESKPGSPCFGLMGPSSVISNMNRQAQMARAWALLHQCSIEQWKLGHGEAAGFGEKFLTCGNIVFKDCSPRFCTSQQSIINIPTTARIFGFRKRKKFTKMAEHFEYKVVPAQMSCIQNFQVMSVLCVHENMVVLHLKRNMTTQFGAVNLSSDKFLGVFGVQLASFENDALRGKISPDCSLCLIKLPYLQGRVANGYILELYDLKSKTLLSQYVLPYTDTTFAFDPRFNWTHLAATSFLPGSDNSLSIVQVKSWEVKATNPRLEYQSPSQSSELKDIVYSRDGHLIFAVFVTAGCHCRERRSRRTNPVDISIYVFNADTADTLHCVQYHRFTCGVHLCPVNYMPIFSHCGSRMAIALNDLENALDHVQIYKLPSPMSLQSRCRTRIIQRYGPDKVKLLPLPKRIIQFLLFHPEFE</sequence>
<proteinExistence type="predicted"/>
<gene>
    <name evidence="2" type="ORF">DPMN_025706</name>
</gene>
<evidence type="ECO:0000313" key="3">
    <source>
        <dbReference type="Proteomes" id="UP000828390"/>
    </source>
</evidence>
<dbReference type="SMART" id="SM00969">
    <property type="entry name" value="SOCS_box"/>
    <property type="match status" value="1"/>
</dbReference>
<dbReference type="CDD" id="cd03587">
    <property type="entry name" value="SOCS"/>
    <property type="match status" value="1"/>
</dbReference>
<name>A0A9D4LQA6_DREPO</name>
<dbReference type="OrthoDB" id="9986652at2759"/>
<dbReference type="GO" id="GO:0035556">
    <property type="term" value="P:intracellular signal transduction"/>
    <property type="evidence" value="ECO:0007669"/>
    <property type="project" value="InterPro"/>
</dbReference>
<evidence type="ECO:0000313" key="2">
    <source>
        <dbReference type="EMBL" id="KAH3862733.1"/>
    </source>
</evidence>
<dbReference type="SUPFAM" id="SSF158235">
    <property type="entry name" value="SOCS box-like"/>
    <property type="match status" value="1"/>
</dbReference>
<protein>
    <recommendedName>
        <fullName evidence="1">SOCS box domain-containing protein</fullName>
    </recommendedName>
</protein>
<dbReference type="Proteomes" id="UP000828390">
    <property type="component" value="Unassembled WGS sequence"/>
</dbReference>
<accession>A0A9D4LQA6</accession>